<evidence type="ECO:0000256" key="5">
    <source>
        <dbReference type="ARBA" id="ARBA00023002"/>
    </source>
</evidence>
<dbReference type="Pfam" id="PF02779">
    <property type="entry name" value="Transket_pyr"/>
    <property type="match status" value="1"/>
</dbReference>
<evidence type="ECO:0000256" key="2">
    <source>
        <dbReference type="ARBA" id="ARBA00003906"/>
    </source>
</evidence>
<comment type="function">
    <text evidence="2">E1 component of the 2-oxoglutarate dehydrogenase (OGDH) complex which catalyzes the decarboxylation of 2-oxoglutarate, the first step in the conversion of 2-oxoglutarate to succinyl-CoA and CO(2).</text>
</comment>
<dbReference type="InterPro" id="IPR009014">
    <property type="entry name" value="Transketo_C/PFOR_II"/>
</dbReference>
<dbReference type="PANTHER" id="PTHR43257">
    <property type="entry name" value="PYRUVATE DEHYDROGENASE E1 COMPONENT BETA SUBUNIT"/>
    <property type="match status" value="1"/>
</dbReference>
<dbReference type="EC" id="1.2.4.1" evidence="8"/>
<comment type="subunit">
    <text evidence="3">Homodimer. Part of the 2-oxoglutarate dehydrogenase (OGDH) complex composed of E1 (2-oxoglutarate dehydrogenase), E2 (dihydrolipoamide succinyltransferase) and E3 (dihydrolipoamide dehydrogenase); the complex contains multiple copies of the three enzymatic components (E1, E2 and E3).</text>
</comment>
<protein>
    <recommendedName>
        <fullName evidence="8">Pyruvate dehydrogenase E1 component subunit alpha</fullName>
        <ecNumber evidence="8">1.2.4.1</ecNumber>
    </recommendedName>
</protein>
<comment type="function">
    <text evidence="8">The pyruvate dehydrogenase complex catalyzes the overall conversion of pyruvate to acetyl-CoA and CO(2).</text>
</comment>
<dbReference type="InterPro" id="IPR005475">
    <property type="entry name" value="Transketolase-like_Pyr-bd"/>
</dbReference>
<name>A0ABT2Z1T7_9RHOB</name>
<dbReference type="CDD" id="cd07036">
    <property type="entry name" value="TPP_PYR_E1-PDHc-beta_like"/>
    <property type="match status" value="1"/>
</dbReference>
<keyword evidence="6 8" id="KW-0786">Thiamine pyrophosphate</keyword>
<evidence type="ECO:0000256" key="7">
    <source>
        <dbReference type="ARBA" id="ARBA00023317"/>
    </source>
</evidence>
<evidence type="ECO:0000313" key="10">
    <source>
        <dbReference type="EMBL" id="MCV2865062.1"/>
    </source>
</evidence>
<evidence type="ECO:0000256" key="4">
    <source>
        <dbReference type="ARBA" id="ARBA00011870"/>
    </source>
</evidence>
<dbReference type="Pfam" id="PF00676">
    <property type="entry name" value="E1_dh"/>
    <property type="match status" value="1"/>
</dbReference>
<evidence type="ECO:0000256" key="3">
    <source>
        <dbReference type="ARBA" id="ARBA00011301"/>
    </source>
</evidence>
<dbReference type="CDD" id="cd02000">
    <property type="entry name" value="TPP_E1_PDC_ADC_BCADC"/>
    <property type="match status" value="1"/>
</dbReference>
<comment type="subunit">
    <text evidence="4 8">Heterodimer of an alpha and a beta chain.</text>
</comment>
<dbReference type="NCBIfam" id="NF006667">
    <property type="entry name" value="PRK09212.1"/>
    <property type="match status" value="1"/>
</dbReference>
<dbReference type="SUPFAM" id="SSF52518">
    <property type="entry name" value="Thiamin diphosphate-binding fold (THDP-binding)"/>
    <property type="match status" value="2"/>
</dbReference>
<evidence type="ECO:0000256" key="6">
    <source>
        <dbReference type="ARBA" id="ARBA00023052"/>
    </source>
</evidence>
<evidence type="ECO:0000259" key="9">
    <source>
        <dbReference type="SMART" id="SM00861"/>
    </source>
</evidence>
<dbReference type="InterPro" id="IPR029061">
    <property type="entry name" value="THDP-binding"/>
</dbReference>
<comment type="catalytic activity">
    <reaction evidence="8">
        <text>N(6)-[(R)-lipoyl]-L-lysyl-[protein] + pyruvate + H(+) = N(6)-[(R)-S(8)-acetyldihydrolipoyl]-L-lysyl-[protein] + CO2</text>
        <dbReference type="Rhea" id="RHEA:19189"/>
        <dbReference type="Rhea" id="RHEA-COMP:10474"/>
        <dbReference type="Rhea" id="RHEA-COMP:10478"/>
        <dbReference type="ChEBI" id="CHEBI:15361"/>
        <dbReference type="ChEBI" id="CHEBI:15378"/>
        <dbReference type="ChEBI" id="CHEBI:16526"/>
        <dbReference type="ChEBI" id="CHEBI:83099"/>
        <dbReference type="ChEBI" id="CHEBI:83111"/>
        <dbReference type="EC" id="1.2.4.1"/>
    </reaction>
</comment>
<reference evidence="10 11" key="1">
    <citation type="submission" date="2022-10" db="EMBL/GenBank/DDBJ databases">
        <title>Defluviimonas sp. nov., isolated from ocean surface water.</title>
        <authorList>
            <person name="He W."/>
            <person name="Wang L."/>
            <person name="Zhang D.-F."/>
        </authorList>
    </citation>
    <scope>NUCLEOTIDE SEQUENCE [LARGE SCALE GENOMIC DNA]</scope>
    <source>
        <strain evidence="10 11">WL0075</strain>
    </source>
</reference>
<organism evidence="10 11">
    <name type="scientific">Albidovulum sediminicola</name>
    <dbReference type="NCBI Taxonomy" id="2984331"/>
    <lineage>
        <taxon>Bacteria</taxon>
        <taxon>Pseudomonadati</taxon>
        <taxon>Pseudomonadota</taxon>
        <taxon>Alphaproteobacteria</taxon>
        <taxon>Rhodobacterales</taxon>
        <taxon>Paracoccaceae</taxon>
        <taxon>Albidovulum</taxon>
    </lineage>
</organism>
<dbReference type="SMART" id="SM00861">
    <property type="entry name" value="Transket_pyr"/>
    <property type="match status" value="1"/>
</dbReference>
<feature type="domain" description="Transketolase-like pyrimidine-binding" evidence="9">
    <location>
        <begin position="344"/>
        <end position="519"/>
    </location>
</feature>
<dbReference type="Gene3D" id="3.40.50.970">
    <property type="match status" value="2"/>
</dbReference>
<dbReference type="RefSeq" id="WP_263721581.1">
    <property type="nucleotide sequence ID" value="NZ_JAOWLA010000008.1"/>
</dbReference>
<comment type="caution">
    <text evidence="10">The sequence shown here is derived from an EMBL/GenBank/DDBJ whole genome shotgun (WGS) entry which is preliminary data.</text>
</comment>
<dbReference type="InterPro" id="IPR033248">
    <property type="entry name" value="Transketolase_C"/>
</dbReference>
<dbReference type="SUPFAM" id="SSF52922">
    <property type="entry name" value="TK C-terminal domain-like"/>
    <property type="match status" value="1"/>
</dbReference>
<dbReference type="InterPro" id="IPR017597">
    <property type="entry name" value="Pyrv_DH_E1_asu_subgrp-y"/>
</dbReference>
<evidence type="ECO:0000256" key="1">
    <source>
        <dbReference type="ARBA" id="ARBA00001964"/>
    </source>
</evidence>
<dbReference type="EMBL" id="JAOWLA010000008">
    <property type="protein sequence ID" value="MCV2865062.1"/>
    <property type="molecule type" value="Genomic_DNA"/>
</dbReference>
<dbReference type="InterPro" id="IPR001017">
    <property type="entry name" value="DH_E1"/>
</dbReference>
<evidence type="ECO:0000256" key="8">
    <source>
        <dbReference type="RuleBase" id="RU361139"/>
    </source>
</evidence>
<gene>
    <name evidence="8 10" type="primary">pdhA</name>
    <name evidence="10" type="ORF">OE647_09980</name>
</gene>
<keyword evidence="5 8" id="KW-0560">Oxidoreductase</keyword>
<accession>A0ABT2Z1T7</accession>
<dbReference type="PANTHER" id="PTHR43257:SF2">
    <property type="entry name" value="PYRUVATE DEHYDROGENASE E1 COMPONENT SUBUNIT BETA"/>
    <property type="match status" value="1"/>
</dbReference>
<evidence type="ECO:0000313" key="11">
    <source>
        <dbReference type="Proteomes" id="UP001652503"/>
    </source>
</evidence>
<dbReference type="NCBIfam" id="TIGR03182">
    <property type="entry name" value="PDH_E1_alph_y"/>
    <property type="match status" value="1"/>
</dbReference>
<sequence>MTSGSLKPHLDHDHVRGLLKAMIRIRRFEDKCAELYTEQKIRGFLHLYDGEEAIAAGIIPVLGAKDRLVATYREHGHALARGVPMNAVLAEMFGKAEGCAGGRGGSMHLFSSDHNFYGGNAIVGGGLPLATGLALADRMQGSDAMTACFFGEGAVAEGEFHEAMNLASLWDLPVLFVCENNGYAMGTALSLSEAETDIAAKARSYAIASEVVDGMDVVAVEAAARRAIAQMRETREPFFLECRTYRFRAHSMFDAQLYRPKAEVEEWRQKGPILRFQGWLEENHLLHANEVARITAEVDAEIASAVAFAEAGSDEPVANLTRHVLSDTRPEPPALVPPGKPISTTYREAIKAAITEAMERDDRVFLMGEDVGRYGGCYAVSKGLLDRFGAERIRDTPLSESGFTGAGIGAAIAGMRPIVEVMTVNFSLLALDQILNTAATFRHMSNGQFGVPVVIRMATGAGRQLAAQHSHSLEGWYAHIPGLRVLAPATIEDARGMLWTALQDPDPVLIFENVMLYNMDGELAENAGAVDIDRAVVRREGTDITLLTYGGSLWKTLEAAGTLAAQGIEAEVIDLRSLRPLDMETILTSVRKTRRAVAVDEGWKSGSLAAEIGMRLAEEAFWDLDAPLGRVCSAEVPIPYAAHLEQSAIPQPARIVETVMAVMGERP</sequence>
<dbReference type="Gene3D" id="3.40.50.920">
    <property type="match status" value="1"/>
</dbReference>
<dbReference type="Proteomes" id="UP001652503">
    <property type="component" value="Unassembled WGS sequence"/>
</dbReference>
<keyword evidence="11" id="KW-1185">Reference proteome</keyword>
<dbReference type="Pfam" id="PF02780">
    <property type="entry name" value="Transketolase_C"/>
    <property type="match status" value="1"/>
</dbReference>
<keyword evidence="7 8" id="KW-0670">Pyruvate</keyword>
<comment type="cofactor">
    <cofactor evidence="1 8">
        <name>thiamine diphosphate</name>
        <dbReference type="ChEBI" id="CHEBI:58937"/>
    </cofactor>
</comment>
<proteinExistence type="predicted"/>